<reference evidence="8 9" key="1">
    <citation type="submission" date="2024-04" db="EMBL/GenBank/DDBJ databases">
        <title>Complete genome sequence of Fusarium acuminatum.</title>
        <authorList>
            <person name="Lan B."/>
        </authorList>
    </citation>
    <scope>NUCLEOTIDE SEQUENCE [LARGE SCALE GENOMIC DNA]</scope>
    <source>
        <strain evidence="8">1A</strain>
    </source>
</reference>
<evidence type="ECO:0000256" key="5">
    <source>
        <dbReference type="SAM" id="MobiDB-lite"/>
    </source>
</evidence>
<proteinExistence type="inferred from homology"/>
<comment type="subcellular location">
    <subcellularLocation>
        <location evidence="1">Nucleus</location>
    </subcellularLocation>
</comment>
<protein>
    <submittedName>
        <fullName evidence="8">DNA polymerase alpha/epsilon subunit B-domain-containing protein</fullName>
    </submittedName>
</protein>
<evidence type="ECO:0000256" key="4">
    <source>
        <dbReference type="ARBA" id="ARBA00023242"/>
    </source>
</evidence>
<name>A0ABZ2WXX5_9HYPO</name>
<dbReference type="InterPro" id="IPR040663">
    <property type="entry name" value="DNA_pol_D_N"/>
</dbReference>
<evidence type="ECO:0000259" key="6">
    <source>
        <dbReference type="Pfam" id="PF04042"/>
    </source>
</evidence>
<dbReference type="InterPro" id="IPR041863">
    <property type="entry name" value="PolD2_C"/>
</dbReference>
<dbReference type="EMBL" id="CP151262">
    <property type="protein sequence ID" value="WZH45060.1"/>
    <property type="molecule type" value="Genomic_DNA"/>
</dbReference>
<dbReference type="PANTHER" id="PTHR10416">
    <property type="entry name" value="DNA POLYMERASE DELTA SUBUNIT 2"/>
    <property type="match status" value="1"/>
</dbReference>
<feature type="compositionally biased region" description="Polar residues" evidence="5">
    <location>
        <begin position="153"/>
        <end position="165"/>
    </location>
</feature>
<evidence type="ECO:0000256" key="2">
    <source>
        <dbReference type="ARBA" id="ARBA00006035"/>
    </source>
</evidence>
<feature type="domain" description="DNA polymerase alpha/delta/epsilon subunit B" evidence="6">
    <location>
        <begin position="382"/>
        <end position="615"/>
    </location>
</feature>
<evidence type="ECO:0000313" key="9">
    <source>
        <dbReference type="Proteomes" id="UP001489902"/>
    </source>
</evidence>
<dbReference type="Gene3D" id="3.60.21.50">
    <property type="match status" value="1"/>
</dbReference>
<dbReference type="InterPro" id="IPR024826">
    <property type="entry name" value="DNA_pol_delta/II_ssu"/>
</dbReference>
<dbReference type="Pfam" id="PF04042">
    <property type="entry name" value="DNA_pol_E_B"/>
    <property type="match status" value="1"/>
</dbReference>
<organism evidence="8 9">
    <name type="scientific">Fusarium acuminatum</name>
    <dbReference type="NCBI Taxonomy" id="5515"/>
    <lineage>
        <taxon>Eukaryota</taxon>
        <taxon>Fungi</taxon>
        <taxon>Dikarya</taxon>
        <taxon>Ascomycota</taxon>
        <taxon>Pezizomycotina</taxon>
        <taxon>Sordariomycetes</taxon>
        <taxon>Hypocreomycetidae</taxon>
        <taxon>Hypocreales</taxon>
        <taxon>Nectriaceae</taxon>
        <taxon>Fusarium</taxon>
        <taxon>Fusarium tricinctum species complex</taxon>
    </lineage>
</organism>
<dbReference type="PANTHER" id="PTHR10416:SF0">
    <property type="entry name" value="DNA POLYMERASE DELTA SUBUNIT 2"/>
    <property type="match status" value="1"/>
</dbReference>
<keyword evidence="3" id="KW-0235">DNA replication</keyword>
<accession>A0ABZ2WXX5</accession>
<keyword evidence="4" id="KW-0539">Nucleus</keyword>
<feature type="domain" description="DNA polymerase delta subunit OB-fold" evidence="7">
    <location>
        <begin position="203"/>
        <end position="338"/>
    </location>
</feature>
<evidence type="ECO:0000256" key="3">
    <source>
        <dbReference type="ARBA" id="ARBA00022705"/>
    </source>
</evidence>
<dbReference type="Gene3D" id="2.40.50.430">
    <property type="match status" value="1"/>
</dbReference>
<feature type="region of interest" description="Disordered" evidence="5">
    <location>
        <begin position="148"/>
        <end position="180"/>
    </location>
</feature>
<evidence type="ECO:0000259" key="7">
    <source>
        <dbReference type="Pfam" id="PF18018"/>
    </source>
</evidence>
<dbReference type="CDD" id="cd07387">
    <property type="entry name" value="MPP_PolD2_C"/>
    <property type="match status" value="1"/>
</dbReference>
<gene>
    <name evidence="8" type="ORF">QYS62_006101</name>
</gene>
<dbReference type="Pfam" id="PF18018">
    <property type="entry name" value="DNA_pol_D_N"/>
    <property type="match status" value="1"/>
</dbReference>
<sequence>MHVGEMGRPASKVIKDMGGVDDGALANLGLALEPAEEFSSAQNVKVDGDFVEKQNSPGPHKTHGKLDTTALTIGDSVHAPVGVDIKHSDELISTIRVRITTDRAEQLVDANVVSDDRVKNPFKTEISDSLKSLLERINSADRDGVAGRKTLASEKTQQSSLTSAVGTDKKGTDAAHQVQTRSASTYKPLQSFALDKQRSYKQQYGDMYFLRLTKIKPAVDKVADAAWTGTSIGDEEAQRVERVLDVRQGELCYVTGTVYMEMPLKPNILEDVSKDRWISAPILTPKYFSDDDQVMLEDESGRVRLVGDLLKNLHLVTGCIIGVMGTENSNGEFEVIDVKFPDLPPQPDRWSLSKPASNKDRKKDEDEEMADASENKKSSNKIAIVSGLSFSGTDASYALEIDLLLEYLLGEALSPESQADVSHISRLVIAGNSISTTDHKPAAADEALPEKKGQKKYGYDASAYNPLPSQLFDAFVAELLPSIPITMLPGSQDPANASYPQQPVHPAMFPSARAYTRDPTAPTTQPAWFDTVTNPWEAELEGWRVLGTGGQNIDDVFKYVGSDDRLGMMEAMCRWRCCAPTAPDTLWSYPFQDDDPFVMQTCPHLYFVGNQPQFSTKVVHGLEGQSVRLITIPAFSETKELVLVDTETLEVERIKISAP</sequence>
<keyword evidence="9" id="KW-1185">Reference proteome</keyword>
<comment type="similarity">
    <text evidence="2">Belongs to the DNA polymerase delta/II small subunit family.</text>
</comment>
<dbReference type="InterPro" id="IPR007185">
    <property type="entry name" value="DNA_pol_a/d/e_bsu"/>
</dbReference>
<evidence type="ECO:0000256" key="1">
    <source>
        <dbReference type="ARBA" id="ARBA00004123"/>
    </source>
</evidence>
<feature type="region of interest" description="Disordered" evidence="5">
    <location>
        <begin position="346"/>
        <end position="376"/>
    </location>
</feature>
<evidence type="ECO:0000313" key="8">
    <source>
        <dbReference type="EMBL" id="WZH45060.1"/>
    </source>
</evidence>
<dbReference type="Proteomes" id="UP001489902">
    <property type="component" value="Chromosome 3"/>
</dbReference>